<dbReference type="Proteomes" id="UP001497516">
    <property type="component" value="Chromosome 7"/>
</dbReference>
<dbReference type="EMBL" id="OZ034820">
    <property type="protein sequence ID" value="CAL1401301.1"/>
    <property type="molecule type" value="Genomic_DNA"/>
</dbReference>
<evidence type="ECO:0000313" key="3">
    <source>
        <dbReference type="Proteomes" id="UP001497516"/>
    </source>
</evidence>
<proteinExistence type="predicted"/>
<organism evidence="2 3">
    <name type="scientific">Linum trigynum</name>
    <dbReference type="NCBI Taxonomy" id="586398"/>
    <lineage>
        <taxon>Eukaryota</taxon>
        <taxon>Viridiplantae</taxon>
        <taxon>Streptophyta</taxon>
        <taxon>Embryophyta</taxon>
        <taxon>Tracheophyta</taxon>
        <taxon>Spermatophyta</taxon>
        <taxon>Magnoliopsida</taxon>
        <taxon>eudicotyledons</taxon>
        <taxon>Gunneridae</taxon>
        <taxon>Pentapetalae</taxon>
        <taxon>rosids</taxon>
        <taxon>fabids</taxon>
        <taxon>Malpighiales</taxon>
        <taxon>Linaceae</taxon>
        <taxon>Linum</taxon>
    </lineage>
</organism>
<name>A0AAV2FSG5_9ROSI</name>
<protein>
    <submittedName>
        <fullName evidence="2">Uncharacterized protein</fullName>
    </submittedName>
</protein>
<evidence type="ECO:0000256" key="1">
    <source>
        <dbReference type="SAM" id="MobiDB-lite"/>
    </source>
</evidence>
<gene>
    <name evidence="2" type="ORF">LTRI10_LOCUS41366</name>
</gene>
<evidence type="ECO:0000313" key="2">
    <source>
        <dbReference type="EMBL" id="CAL1401301.1"/>
    </source>
</evidence>
<sequence>MEVLYIGVEYGRLPPCCHSCGIFGHDFSKPTRPTKRIWRKKKIHVEKVQIGMEEESSLQDVSNSEQQLEFAESVTPSALLTQEDFSKVINGAKQPQVWKTTEMVSHSNSFEILCSKEVQLQFPPLRREGLRSQKGANKAPPPSK</sequence>
<dbReference type="AlphaFoldDB" id="A0AAV2FSG5"/>
<reference evidence="2 3" key="1">
    <citation type="submission" date="2024-04" db="EMBL/GenBank/DDBJ databases">
        <authorList>
            <person name="Fracassetti M."/>
        </authorList>
    </citation>
    <scope>NUCLEOTIDE SEQUENCE [LARGE SCALE GENOMIC DNA]</scope>
</reference>
<keyword evidence="3" id="KW-1185">Reference proteome</keyword>
<feature type="region of interest" description="Disordered" evidence="1">
    <location>
        <begin position="124"/>
        <end position="144"/>
    </location>
</feature>
<accession>A0AAV2FSG5</accession>